<dbReference type="Proteomes" id="UP000304953">
    <property type="component" value="Unassembled WGS sequence"/>
</dbReference>
<evidence type="ECO:0000313" key="1">
    <source>
        <dbReference type="EMBL" id="TGY97474.1"/>
    </source>
</evidence>
<sequence length="594" mass="64904">MSEQISSVSLEQNEQFLKKAYGKALIPCMLSILSGNINILADGILVGQRLGTDALAAINFSLPVYLVLCIIGSFIVSGTAICAAEAIGNHQGIRAQELYRMSVFWCIFFSAVITAAGLLCIKPLAGALCSETEVLPLVMEYAGVTLAGTLPKILIYIPFWYLRLDGRNRHVTWMMLVMGVGNVLLDLLFLYVFDMGVFGAALASVAATALSCLLGFIWLCDKKSSFSFGMCAICRDISFMSIARAGSPSALNNLLQTLRVMAVNTLLLQRGGSGLVAAFTAVNCISAFEESVTGGVPQAASAMLGIYSGEHDNKSARLLMARQVRSGIPYCLLFSVVILVGADLIAGAYGLTEPLRFAFLCMSFGMVPALCNCILSGYYNVSGYAMWANVIILLRVFVMPCASLYVLCRQNCNPWWFLVTGEVLTLLVWFGATGMYQHFHRRCSRFLLMDHTLEETGRVINFSVQGKEEAICDASSKITVFCEENGMLPGQVMRVSLAMEELMTLILSVNQAKGVEFDLRVYALEGVIGIRIRYSGQEFNPFCPIENKGLNGDDVPGEEAGLSDMYLGVRMIEDMVETAMYQRTFGMNTIQIYI</sequence>
<protein>
    <submittedName>
        <fullName evidence="1">Uncharacterized protein</fullName>
    </submittedName>
</protein>
<proteinExistence type="predicted"/>
<gene>
    <name evidence="1" type="ORF">E5329_04860</name>
</gene>
<accession>A0AC61RZE7</accession>
<name>A0AC61RZE7_9FIRM</name>
<organism evidence="1 2">
    <name type="scientific">Petralouisia muris</name>
    <dbReference type="NCBI Taxonomy" id="3032872"/>
    <lineage>
        <taxon>Bacteria</taxon>
        <taxon>Bacillati</taxon>
        <taxon>Bacillota</taxon>
        <taxon>Clostridia</taxon>
        <taxon>Lachnospirales</taxon>
        <taxon>Lachnospiraceae</taxon>
        <taxon>Petralouisia</taxon>
    </lineage>
</organism>
<comment type="caution">
    <text evidence="1">The sequence shown here is derived from an EMBL/GenBank/DDBJ whole genome shotgun (WGS) entry which is preliminary data.</text>
</comment>
<dbReference type="EMBL" id="SRYA01000007">
    <property type="protein sequence ID" value="TGY97474.1"/>
    <property type="molecule type" value="Genomic_DNA"/>
</dbReference>
<reference evidence="1" key="1">
    <citation type="submission" date="2019-04" db="EMBL/GenBank/DDBJ databases">
        <title>Microbes associate with the intestines of laboratory mice.</title>
        <authorList>
            <person name="Navarre W."/>
            <person name="Wong E."/>
            <person name="Huang K."/>
            <person name="Tropini C."/>
            <person name="Ng K."/>
            <person name="Yu B."/>
        </authorList>
    </citation>
    <scope>NUCLEOTIDE SEQUENCE</scope>
    <source>
        <strain evidence="1">NM01_1-7b</strain>
    </source>
</reference>
<keyword evidence="2" id="KW-1185">Reference proteome</keyword>
<evidence type="ECO:0000313" key="2">
    <source>
        <dbReference type="Proteomes" id="UP000304953"/>
    </source>
</evidence>